<comment type="cofactor">
    <cofactor evidence="1">
        <name>Zn(2+)</name>
        <dbReference type="ChEBI" id="CHEBI:29105"/>
    </cofactor>
    <text evidence="1">Binds 3 Zn(2+) ions per subunit.</text>
</comment>
<feature type="binding site" evidence="1">
    <location>
        <position position="74"/>
    </location>
    <ligand>
        <name>Zn(2+)</name>
        <dbReference type="ChEBI" id="CHEBI:29105"/>
        <label>1</label>
    </ligand>
</feature>
<keyword evidence="4" id="KW-1185">Reference proteome</keyword>
<dbReference type="Proteomes" id="UP000736583">
    <property type="component" value="Unassembled WGS sequence"/>
</dbReference>
<dbReference type="RefSeq" id="WP_216457352.1">
    <property type="nucleotide sequence ID" value="NZ_JAHLQL010000004.1"/>
</dbReference>
<evidence type="ECO:0000313" key="4">
    <source>
        <dbReference type="Proteomes" id="UP000736583"/>
    </source>
</evidence>
<feature type="domain" description="Polymerase/histidinol phosphatase N-terminal" evidence="2">
    <location>
        <begin position="5"/>
        <end position="79"/>
    </location>
</feature>
<feature type="binding site" evidence="1">
    <location>
        <position position="8"/>
    </location>
    <ligand>
        <name>Zn(2+)</name>
        <dbReference type="ChEBI" id="CHEBI:29105"/>
        <label>1</label>
    </ligand>
</feature>
<dbReference type="SMART" id="SM00481">
    <property type="entry name" value="POLIIIAc"/>
    <property type="match status" value="1"/>
</dbReference>
<evidence type="ECO:0000313" key="3">
    <source>
        <dbReference type="EMBL" id="MBU5592591.1"/>
    </source>
</evidence>
<evidence type="ECO:0000259" key="2">
    <source>
        <dbReference type="SMART" id="SM00481"/>
    </source>
</evidence>
<keyword evidence="1" id="KW-0479">Metal-binding</keyword>
<feature type="binding site" evidence="1">
    <location>
        <position position="16"/>
    </location>
    <ligand>
        <name>Zn(2+)</name>
        <dbReference type="ChEBI" id="CHEBI:29105"/>
        <label>2</label>
    </ligand>
</feature>
<dbReference type="EMBL" id="JAHLQL010000004">
    <property type="protein sequence ID" value="MBU5592591.1"/>
    <property type="molecule type" value="Genomic_DNA"/>
</dbReference>
<evidence type="ECO:0000256" key="1">
    <source>
        <dbReference type="HAMAP-Rule" id="MF_01561"/>
    </source>
</evidence>
<feature type="binding site" evidence="1">
    <location>
        <position position="41"/>
    </location>
    <ligand>
        <name>Zn(2+)</name>
        <dbReference type="ChEBI" id="CHEBI:29105"/>
        <label>2</label>
    </ligand>
</feature>
<sequence length="242" mass="27275">MKYVLDTHTHTIESGHAYSTLIENLKWACKKGLKILCTTDHGPAMPGGPHEFYFGNLKVLPLHMEGIIHLKGCEANIMDIDGNLDISNRFQERLDIIIASLHDVCITPRSREENTRALIKVMDNPLVDIIGHPGNPSFPIFEEELVKKAKEKNVLIEINNSSFRSRLGSEDNCIKIASLCKEYGANIVMGSDAHICYDIGGFDKSEAILKKVNMPEELIINLDENRLINYLKEKGKLKDYKL</sequence>
<feature type="binding site" evidence="1">
    <location>
        <position position="194"/>
    </location>
    <ligand>
        <name>Zn(2+)</name>
        <dbReference type="ChEBI" id="CHEBI:29105"/>
        <label>2</label>
    </ligand>
</feature>
<dbReference type="CDD" id="cd07437">
    <property type="entry name" value="PHP_HisPPase_Ycdx_like"/>
    <property type="match status" value="1"/>
</dbReference>
<keyword evidence="1" id="KW-0378">Hydrolase</keyword>
<comment type="caution">
    <text evidence="3">The sequence shown here is derived from an EMBL/GenBank/DDBJ whole genome shotgun (WGS) entry which is preliminary data.</text>
</comment>
<accession>A0ABS6F247</accession>
<dbReference type="NCBIfam" id="NF006702">
    <property type="entry name" value="PRK09248.1"/>
    <property type="match status" value="1"/>
</dbReference>
<name>A0ABS6F247_9CLOT</name>
<keyword evidence="1" id="KW-0862">Zinc</keyword>
<comment type="similarity">
    <text evidence="1">Belongs to the PHP family.</text>
</comment>
<gene>
    <name evidence="3" type="ORF">KQI89_12570</name>
</gene>
<dbReference type="InterPro" id="IPR004013">
    <property type="entry name" value="PHP_dom"/>
</dbReference>
<dbReference type="InterPro" id="IPR023710">
    <property type="entry name" value="Phosphatase_YcdX_put"/>
</dbReference>
<reference evidence="3 4" key="1">
    <citation type="submission" date="2021-06" db="EMBL/GenBank/DDBJ databases">
        <authorList>
            <person name="Sun Q."/>
            <person name="Li D."/>
        </authorList>
    </citation>
    <scope>NUCLEOTIDE SEQUENCE [LARGE SCALE GENOMIC DNA]</scope>
    <source>
        <strain evidence="3 4">MSJ-4</strain>
    </source>
</reference>
<feature type="binding site" evidence="1">
    <location>
        <position position="102"/>
    </location>
    <ligand>
        <name>Zn(2+)</name>
        <dbReference type="ChEBI" id="CHEBI:29105"/>
        <label>3</label>
    </ligand>
</feature>
<feature type="binding site" evidence="1">
    <location>
        <position position="192"/>
    </location>
    <ligand>
        <name>Zn(2+)</name>
        <dbReference type="ChEBI" id="CHEBI:29105"/>
        <label>1</label>
    </ligand>
</feature>
<dbReference type="Pfam" id="PF02811">
    <property type="entry name" value="PHP"/>
    <property type="match status" value="1"/>
</dbReference>
<feature type="binding site" evidence="1">
    <location>
        <position position="132"/>
    </location>
    <ligand>
        <name>Zn(2+)</name>
        <dbReference type="ChEBI" id="CHEBI:29105"/>
        <label>3</label>
    </ligand>
</feature>
<dbReference type="PANTHER" id="PTHR36928">
    <property type="entry name" value="PHOSPHATASE YCDX-RELATED"/>
    <property type="match status" value="1"/>
</dbReference>
<dbReference type="InterPro" id="IPR003141">
    <property type="entry name" value="Pol/His_phosphatase_N"/>
</dbReference>
<feature type="binding site" evidence="1">
    <location>
        <position position="10"/>
    </location>
    <ligand>
        <name>Zn(2+)</name>
        <dbReference type="ChEBI" id="CHEBI:29105"/>
        <label>1</label>
    </ligand>
</feature>
<protein>
    <submittedName>
        <fullName evidence="3">Phosphatase</fullName>
    </submittedName>
</protein>
<organism evidence="3 4">
    <name type="scientific">Clostridium simiarum</name>
    <dbReference type="NCBI Taxonomy" id="2841506"/>
    <lineage>
        <taxon>Bacteria</taxon>
        <taxon>Bacillati</taxon>
        <taxon>Bacillota</taxon>
        <taxon>Clostridia</taxon>
        <taxon>Eubacteriales</taxon>
        <taxon>Clostridiaceae</taxon>
        <taxon>Clostridium</taxon>
    </lineage>
</organism>
<dbReference type="PANTHER" id="PTHR36928:SF1">
    <property type="entry name" value="PHOSPHATASE YCDX-RELATED"/>
    <property type="match status" value="1"/>
</dbReference>
<dbReference type="InterPro" id="IPR050243">
    <property type="entry name" value="PHP_phosphatase"/>
</dbReference>
<feature type="binding site" evidence="1">
    <location>
        <position position="74"/>
    </location>
    <ligand>
        <name>Zn(2+)</name>
        <dbReference type="ChEBI" id="CHEBI:29105"/>
        <label>3</label>
    </ligand>
</feature>
<dbReference type="HAMAP" id="MF_01561">
    <property type="entry name" value="YcdX_phosphat"/>
    <property type="match status" value="1"/>
</dbReference>
<proteinExistence type="inferred from homology"/>